<reference evidence="18 19" key="1">
    <citation type="submission" date="2019-05" db="EMBL/GenBank/DDBJ databases">
        <title>Nakamurella sp. N5BH11, whole genome shotgun sequence.</title>
        <authorList>
            <person name="Tuo L."/>
        </authorList>
    </citation>
    <scope>NUCLEOTIDE SEQUENCE [LARGE SCALE GENOMIC DNA]</scope>
    <source>
        <strain evidence="18 19">N5BH11</strain>
    </source>
</reference>
<feature type="transmembrane region" description="Helical" evidence="16">
    <location>
        <begin position="124"/>
        <end position="146"/>
    </location>
</feature>
<evidence type="ECO:0000256" key="15">
    <source>
        <dbReference type="PIRNR" id="PIRNR000204"/>
    </source>
</evidence>
<accession>A0A4U6QEQ1</accession>
<dbReference type="PANTHER" id="PTHR44758">
    <property type="entry name" value="NAD(P) TRANSHYDROGENASE SUBUNIT BETA"/>
    <property type="match status" value="1"/>
</dbReference>
<evidence type="ECO:0000256" key="14">
    <source>
        <dbReference type="ARBA" id="ARBA00048202"/>
    </source>
</evidence>
<dbReference type="EC" id="7.1.1.1" evidence="4 15"/>
<feature type="transmembrane region" description="Helical" evidence="16">
    <location>
        <begin position="64"/>
        <end position="84"/>
    </location>
</feature>
<evidence type="ECO:0000256" key="9">
    <source>
        <dbReference type="ARBA" id="ARBA00022857"/>
    </source>
</evidence>
<evidence type="ECO:0000256" key="13">
    <source>
        <dbReference type="ARBA" id="ARBA00023136"/>
    </source>
</evidence>
<evidence type="ECO:0000256" key="5">
    <source>
        <dbReference type="ARBA" id="ARBA00014581"/>
    </source>
</evidence>
<dbReference type="RefSeq" id="WP_137450304.1">
    <property type="nucleotide sequence ID" value="NZ_SZZH01000003.1"/>
</dbReference>
<keyword evidence="13 15" id="KW-0472">Membrane</keyword>
<evidence type="ECO:0000259" key="17">
    <source>
        <dbReference type="Pfam" id="PF02233"/>
    </source>
</evidence>
<keyword evidence="19" id="KW-1185">Reference proteome</keyword>
<evidence type="ECO:0000256" key="3">
    <source>
        <dbReference type="ARBA" id="ARBA00007919"/>
    </source>
</evidence>
<evidence type="ECO:0000256" key="1">
    <source>
        <dbReference type="ARBA" id="ARBA00003943"/>
    </source>
</evidence>
<keyword evidence="10 15" id="KW-1278">Translocase</keyword>
<evidence type="ECO:0000256" key="12">
    <source>
        <dbReference type="ARBA" id="ARBA00023027"/>
    </source>
</evidence>
<keyword evidence="9 15" id="KW-0521">NADP</keyword>
<keyword evidence="8 16" id="KW-0812">Transmembrane</keyword>
<proteinExistence type="inferred from homology"/>
<feature type="transmembrane region" description="Helical" evidence="16">
    <location>
        <begin position="6"/>
        <end position="26"/>
    </location>
</feature>
<protein>
    <recommendedName>
        <fullName evidence="5 15">NAD(P) transhydrogenase subunit beta</fullName>
        <ecNumber evidence="4 15">7.1.1.1</ecNumber>
    </recommendedName>
    <alternativeName>
        <fullName evidence="15">Nicotinamide nucleotide transhydrogenase subunit beta</fullName>
    </alternativeName>
</protein>
<evidence type="ECO:0000256" key="16">
    <source>
        <dbReference type="SAM" id="Phobius"/>
    </source>
</evidence>
<dbReference type="FunFam" id="3.40.50.1220:FF:000002">
    <property type="entry name" value="NAD(P) transhydrogenase subunit beta"/>
    <property type="match status" value="1"/>
</dbReference>
<dbReference type="EMBL" id="SZZH01000003">
    <property type="protein sequence ID" value="TKV58643.1"/>
    <property type="molecule type" value="Genomic_DNA"/>
</dbReference>
<feature type="transmembrane region" description="Helical" evidence="16">
    <location>
        <begin position="96"/>
        <end position="118"/>
    </location>
</feature>
<comment type="function">
    <text evidence="1 15">The transhydrogenation between NADH and NADP is coupled to respiration and ATP hydrolysis and functions as a proton pump across the membrane.</text>
</comment>
<comment type="similarity">
    <text evidence="3 15">Belongs to the PNT beta subunit family.</text>
</comment>
<dbReference type="InterPro" id="IPR029035">
    <property type="entry name" value="DHS-like_NAD/FAD-binding_dom"/>
</dbReference>
<sequence>MNQTLYSAVQAAYLIAGVLFVLSLAGLSHQRSAKAGNLAGKIGMGLALLATIVLSLQLSERNAAVTAVLILAVLLIGAVIGTALSRRVEMTQMPEMIAILHSFVGLAAVLVGFNSYLTETSADAVHLIEVFLGVFIGAVTFTGSIIAYLKLSAKMKSAPLTLPARNLINLAIVVVCLLLLVWFLAAPSLIPLLLMTVLALALGLHLIAAIGGGDMPVVVSMLNSYSGWAAAAAGFMLSNSLLIITGALVGSSGAILSYIMCTAMNRSFIAVILGGFGTEAASGGSSDADLGEYHETTAGALAELLEESNDIVIAPGYGMAVAKAQGQVAELTAKLRAHGKQVRFAVHPVAGRLPGHMNVLLAEAKVPYDIVLEMDEIQDELPEADVVLVIGANDTVNPAAEEDPGSPIAGMPVLQVWKAKNVVVFKRSMATGYAGVANPLFYKPNAAMLFGDAKDQVEKVAAAVGAANADFAHSR</sequence>
<feature type="transmembrane region" description="Helical" evidence="16">
    <location>
        <begin position="255"/>
        <end position="276"/>
    </location>
</feature>
<organism evidence="18 19">
    <name type="scientific">Nakamurella flava</name>
    <dbReference type="NCBI Taxonomy" id="2576308"/>
    <lineage>
        <taxon>Bacteria</taxon>
        <taxon>Bacillati</taxon>
        <taxon>Actinomycetota</taxon>
        <taxon>Actinomycetes</taxon>
        <taxon>Nakamurellales</taxon>
        <taxon>Nakamurellaceae</taxon>
        <taxon>Nakamurella</taxon>
    </lineage>
</organism>
<dbReference type="NCBIfam" id="NF006974">
    <property type="entry name" value="PRK09444.1"/>
    <property type="match status" value="1"/>
</dbReference>
<comment type="catalytic activity">
    <reaction evidence="14 15">
        <text>NAD(+) + NADPH + H(+)(in) = NADH + NADP(+) + H(+)(out)</text>
        <dbReference type="Rhea" id="RHEA:47992"/>
        <dbReference type="ChEBI" id="CHEBI:15378"/>
        <dbReference type="ChEBI" id="CHEBI:57540"/>
        <dbReference type="ChEBI" id="CHEBI:57783"/>
        <dbReference type="ChEBI" id="CHEBI:57945"/>
        <dbReference type="ChEBI" id="CHEBI:58349"/>
        <dbReference type="EC" id="7.1.1.1"/>
    </reaction>
</comment>
<feature type="transmembrane region" description="Helical" evidence="16">
    <location>
        <begin position="167"/>
        <end position="186"/>
    </location>
</feature>
<evidence type="ECO:0000256" key="2">
    <source>
        <dbReference type="ARBA" id="ARBA00004429"/>
    </source>
</evidence>
<evidence type="ECO:0000313" key="19">
    <source>
        <dbReference type="Proteomes" id="UP000306985"/>
    </source>
</evidence>
<evidence type="ECO:0000256" key="6">
    <source>
        <dbReference type="ARBA" id="ARBA00022475"/>
    </source>
</evidence>
<dbReference type="GO" id="GO:0005886">
    <property type="term" value="C:plasma membrane"/>
    <property type="evidence" value="ECO:0007669"/>
    <property type="project" value="UniProtKB-SubCell"/>
</dbReference>
<evidence type="ECO:0000256" key="7">
    <source>
        <dbReference type="ARBA" id="ARBA00022519"/>
    </source>
</evidence>
<dbReference type="Pfam" id="PF02233">
    <property type="entry name" value="PNTB"/>
    <property type="match status" value="1"/>
</dbReference>
<dbReference type="SUPFAM" id="SSF52467">
    <property type="entry name" value="DHS-like NAD/FAD-binding domain"/>
    <property type="match status" value="1"/>
</dbReference>
<dbReference type="GO" id="GO:0008750">
    <property type="term" value="F:proton-translocating NAD(P)+ transhydrogenase activity"/>
    <property type="evidence" value="ECO:0007669"/>
    <property type="project" value="UniProtKB-EC"/>
</dbReference>
<keyword evidence="11 16" id="KW-1133">Transmembrane helix</keyword>
<feature type="transmembrane region" description="Helical" evidence="16">
    <location>
        <begin position="225"/>
        <end position="249"/>
    </location>
</feature>
<dbReference type="Gene3D" id="3.40.50.1220">
    <property type="entry name" value="TPP-binding domain"/>
    <property type="match status" value="1"/>
</dbReference>
<gene>
    <name evidence="18" type="primary">pntB</name>
    <name evidence="18" type="ORF">FDO65_14045</name>
</gene>
<dbReference type="AlphaFoldDB" id="A0A4U6QEQ1"/>
<keyword evidence="6 15" id="KW-1003">Cell membrane</keyword>
<dbReference type="OrthoDB" id="9763786at2"/>
<dbReference type="GO" id="GO:0050661">
    <property type="term" value="F:NADP binding"/>
    <property type="evidence" value="ECO:0007669"/>
    <property type="project" value="InterPro"/>
</dbReference>
<dbReference type="Proteomes" id="UP000306985">
    <property type="component" value="Unassembled WGS sequence"/>
</dbReference>
<dbReference type="InterPro" id="IPR034300">
    <property type="entry name" value="PNTB-like"/>
</dbReference>
<evidence type="ECO:0000256" key="10">
    <source>
        <dbReference type="ARBA" id="ARBA00022967"/>
    </source>
</evidence>
<comment type="caution">
    <text evidence="18">The sequence shown here is derived from an EMBL/GenBank/DDBJ whole genome shotgun (WGS) entry which is preliminary data.</text>
</comment>
<evidence type="ECO:0000256" key="8">
    <source>
        <dbReference type="ARBA" id="ARBA00022692"/>
    </source>
</evidence>
<name>A0A4U6QEQ1_9ACTN</name>
<feature type="transmembrane region" description="Helical" evidence="16">
    <location>
        <begin position="192"/>
        <end position="213"/>
    </location>
</feature>
<evidence type="ECO:0000313" key="18">
    <source>
        <dbReference type="EMBL" id="TKV58643.1"/>
    </source>
</evidence>
<evidence type="ECO:0000256" key="4">
    <source>
        <dbReference type="ARBA" id="ARBA00012943"/>
    </source>
</evidence>
<dbReference type="InterPro" id="IPR012136">
    <property type="entry name" value="NADH_DH_b"/>
</dbReference>
<keyword evidence="7 15" id="KW-0997">Cell inner membrane</keyword>
<dbReference type="PANTHER" id="PTHR44758:SF1">
    <property type="entry name" value="NAD(P) TRANSHYDROGENASE SUBUNIT BETA"/>
    <property type="match status" value="1"/>
</dbReference>
<keyword evidence="12 15" id="KW-0520">NAD</keyword>
<feature type="domain" description="NADP transhydrogenase beta-like" evidence="17">
    <location>
        <begin position="10"/>
        <end position="462"/>
    </location>
</feature>
<feature type="transmembrane region" description="Helical" evidence="16">
    <location>
        <begin position="38"/>
        <end position="58"/>
    </location>
</feature>
<dbReference type="PIRSF" id="PIRSF000204">
    <property type="entry name" value="PNTB"/>
    <property type="match status" value="1"/>
</dbReference>
<evidence type="ECO:0000256" key="11">
    <source>
        <dbReference type="ARBA" id="ARBA00022989"/>
    </source>
</evidence>
<comment type="subcellular location">
    <subcellularLocation>
        <location evidence="2">Cell inner membrane</location>
        <topology evidence="2">Multi-pass membrane protein</topology>
    </subcellularLocation>
</comment>